<feature type="repeat" description="ANK" evidence="3">
    <location>
        <begin position="193"/>
        <end position="225"/>
    </location>
</feature>
<evidence type="ECO:0000256" key="2">
    <source>
        <dbReference type="ARBA" id="ARBA00023043"/>
    </source>
</evidence>
<dbReference type="PROSITE" id="PS50088">
    <property type="entry name" value="ANK_REPEAT"/>
    <property type="match status" value="4"/>
</dbReference>
<evidence type="ECO:0000256" key="3">
    <source>
        <dbReference type="PROSITE-ProRule" id="PRU00023"/>
    </source>
</evidence>
<keyword evidence="2 3" id="KW-0040">ANK repeat</keyword>
<dbReference type="Pfam" id="PF00023">
    <property type="entry name" value="Ank"/>
    <property type="match status" value="1"/>
</dbReference>
<dbReference type="Pfam" id="PF12796">
    <property type="entry name" value="Ank_2"/>
    <property type="match status" value="1"/>
</dbReference>
<name>A0A225WCU6_9STRA</name>
<dbReference type="InterPro" id="IPR002110">
    <property type="entry name" value="Ankyrin_rpt"/>
</dbReference>
<comment type="caution">
    <text evidence="4">The sequence shown here is derived from an EMBL/GenBank/DDBJ whole genome shotgun (WGS) entry which is preliminary data.</text>
</comment>
<accession>A0A225WCU6</accession>
<feature type="repeat" description="ANK" evidence="3">
    <location>
        <begin position="160"/>
        <end position="192"/>
    </location>
</feature>
<evidence type="ECO:0000313" key="5">
    <source>
        <dbReference type="Proteomes" id="UP000198211"/>
    </source>
</evidence>
<dbReference type="AlphaFoldDB" id="A0A225WCU6"/>
<dbReference type="OrthoDB" id="539213at2759"/>
<dbReference type="PANTHER" id="PTHR24166">
    <property type="entry name" value="ROLLING PEBBLES, ISOFORM B"/>
    <property type="match status" value="1"/>
</dbReference>
<dbReference type="Proteomes" id="UP000198211">
    <property type="component" value="Unassembled WGS sequence"/>
</dbReference>
<keyword evidence="5" id="KW-1185">Reference proteome</keyword>
<gene>
    <name evidence="4" type="ORF">PHMEG_00010796</name>
</gene>
<dbReference type="InterPro" id="IPR050889">
    <property type="entry name" value="Dendritic_Spine_Reg/Scaffold"/>
</dbReference>
<feature type="repeat" description="ANK" evidence="3">
    <location>
        <begin position="61"/>
        <end position="93"/>
    </location>
</feature>
<dbReference type="SUPFAM" id="SSF48403">
    <property type="entry name" value="Ankyrin repeat"/>
    <property type="match status" value="1"/>
</dbReference>
<dbReference type="Gene3D" id="1.25.40.20">
    <property type="entry name" value="Ankyrin repeat-containing domain"/>
    <property type="match status" value="3"/>
</dbReference>
<proteinExistence type="predicted"/>
<dbReference type="STRING" id="4795.A0A225WCU6"/>
<keyword evidence="1" id="KW-0677">Repeat</keyword>
<reference evidence="5" key="1">
    <citation type="submission" date="2017-03" db="EMBL/GenBank/DDBJ databases">
        <title>Phytopthora megakarya and P. palmivora, two closely related causual agents of cacao black pod achieved similar genome size and gene model numbers by different mechanisms.</title>
        <authorList>
            <person name="Ali S."/>
            <person name="Shao J."/>
            <person name="Larry D.J."/>
            <person name="Kronmiller B."/>
            <person name="Shen D."/>
            <person name="Strem M.D."/>
            <person name="Melnick R.L."/>
            <person name="Guiltinan M.J."/>
            <person name="Tyler B.M."/>
            <person name="Meinhardt L.W."/>
            <person name="Bailey B.A."/>
        </authorList>
    </citation>
    <scope>NUCLEOTIDE SEQUENCE [LARGE SCALE GENOMIC DNA]</scope>
    <source>
        <strain evidence="5">zdho120</strain>
    </source>
</reference>
<dbReference type="InterPro" id="IPR036770">
    <property type="entry name" value="Ankyrin_rpt-contain_sf"/>
</dbReference>
<organism evidence="4 5">
    <name type="scientific">Phytophthora megakarya</name>
    <dbReference type="NCBI Taxonomy" id="4795"/>
    <lineage>
        <taxon>Eukaryota</taxon>
        <taxon>Sar</taxon>
        <taxon>Stramenopiles</taxon>
        <taxon>Oomycota</taxon>
        <taxon>Peronosporomycetes</taxon>
        <taxon>Peronosporales</taxon>
        <taxon>Peronosporaceae</taxon>
        <taxon>Phytophthora</taxon>
    </lineage>
</organism>
<dbReference type="EMBL" id="NBNE01001104">
    <property type="protein sequence ID" value="OWZ15543.1"/>
    <property type="molecule type" value="Genomic_DNA"/>
</dbReference>
<dbReference type="PROSITE" id="PS50297">
    <property type="entry name" value="ANK_REP_REGION"/>
    <property type="match status" value="4"/>
</dbReference>
<evidence type="ECO:0000256" key="1">
    <source>
        <dbReference type="ARBA" id="ARBA00022737"/>
    </source>
</evidence>
<sequence length="554" mass="61360">MEQVHKLWLAAGAQGDVETMKRLRVQHPQWLDLNRVRAMSDSDTPTHTRFCSWDYFHLPTIGASALLTAAWDGCVEIVELLLEAGQDPDTKDEGGLTSMMVAILRYNVVAMRCVFRNSEAIRRSLVVDCREEDQELLEHVHAIVSLLQQFGGDVNAQNQEGYAALHYAGNGDALDIATMLLNNGADIDAQDQHGKTPLHHCIREGSLLVANLLVSRGALIDCEDTTGETPLTLALQQHRGNMLQIILNHHHLVVTAKRKDFATSVLLSAVENEVEDAVRLIIEGGYSTGGISNDNGETPLHLAILKRNSQLMETLINLDPTGSILTAVTLTGDTPAHYTARYGSVDEVETLLRHLSTVFGDFQVMDEPTNPFNVRNNDNSTCLFLAGTRANAGHREERDAIVLVLLHHGARLFVSNSIFIMSEPNEQVLLDEQVGRGLVLWAQEASDRDLEILDGDDGDDQFESRISDVLLTDVGVEWVAGLGENLSTDFTAMLHVAVSAGYALEFLPLLLVLPLQRYAIPALFRRLERFARFPRPHRMLLRLHVELSEALSET</sequence>
<dbReference type="PANTHER" id="PTHR24166:SF48">
    <property type="entry name" value="PROTEIN VAPYRIN"/>
    <property type="match status" value="1"/>
</dbReference>
<dbReference type="SMART" id="SM00248">
    <property type="entry name" value="ANK"/>
    <property type="match status" value="7"/>
</dbReference>
<protein>
    <submittedName>
        <fullName evidence="4">Uncharacterized protein</fullName>
    </submittedName>
</protein>
<feature type="repeat" description="ANK" evidence="3">
    <location>
        <begin position="295"/>
        <end position="317"/>
    </location>
</feature>
<evidence type="ECO:0000313" key="4">
    <source>
        <dbReference type="EMBL" id="OWZ15543.1"/>
    </source>
</evidence>